<dbReference type="CDD" id="cd12681">
    <property type="entry name" value="RRM_SKAR"/>
    <property type="match status" value="1"/>
</dbReference>
<dbReference type="InterPro" id="IPR000504">
    <property type="entry name" value="RRM_dom"/>
</dbReference>
<dbReference type="InterPro" id="IPR034784">
    <property type="entry name" value="PDIP3_RRM"/>
</dbReference>
<keyword evidence="5" id="KW-1185">Reference proteome</keyword>
<dbReference type="SMART" id="SM00360">
    <property type="entry name" value="RRM"/>
    <property type="match status" value="1"/>
</dbReference>
<dbReference type="PANTHER" id="PTHR19965">
    <property type="entry name" value="RNA AND EXPORT FACTOR BINDING PROTEIN"/>
    <property type="match status" value="1"/>
</dbReference>
<name>A0A9P0B596_BRAAE</name>
<dbReference type="Proteomes" id="UP001154078">
    <property type="component" value="Chromosome 4"/>
</dbReference>
<gene>
    <name evidence="4" type="ORF">MELIAE_LOCUS6633</name>
</gene>
<reference evidence="4" key="1">
    <citation type="submission" date="2021-12" db="EMBL/GenBank/DDBJ databases">
        <authorList>
            <person name="King R."/>
        </authorList>
    </citation>
    <scope>NUCLEOTIDE SEQUENCE</scope>
</reference>
<feature type="domain" description="RRM" evidence="3">
    <location>
        <begin position="321"/>
        <end position="392"/>
    </location>
</feature>
<evidence type="ECO:0000259" key="3">
    <source>
        <dbReference type="PROSITE" id="PS50102"/>
    </source>
</evidence>
<dbReference type="AlphaFoldDB" id="A0A9P0B596"/>
<dbReference type="SUPFAM" id="SSF54928">
    <property type="entry name" value="RNA-binding domain, RBD"/>
    <property type="match status" value="1"/>
</dbReference>
<evidence type="ECO:0000313" key="4">
    <source>
        <dbReference type="EMBL" id="CAH0555211.1"/>
    </source>
</evidence>
<dbReference type="PANTHER" id="PTHR19965:SF94">
    <property type="entry name" value="FI13061P-RELATED"/>
    <property type="match status" value="1"/>
</dbReference>
<dbReference type="InterPro" id="IPR051229">
    <property type="entry name" value="ALYREF_mRNA_export"/>
</dbReference>
<evidence type="ECO:0000256" key="1">
    <source>
        <dbReference type="ARBA" id="ARBA00022884"/>
    </source>
</evidence>
<organism evidence="4 5">
    <name type="scientific">Brassicogethes aeneus</name>
    <name type="common">Rape pollen beetle</name>
    <name type="synonym">Meligethes aeneus</name>
    <dbReference type="NCBI Taxonomy" id="1431903"/>
    <lineage>
        <taxon>Eukaryota</taxon>
        <taxon>Metazoa</taxon>
        <taxon>Ecdysozoa</taxon>
        <taxon>Arthropoda</taxon>
        <taxon>Hexapoda</taxon>
        <taxon>Insecta</taxon>
        <taxon>Pterygota</taxon>
        <taxon>Neoptera</taxon>
        <taxon>Endopterygota</taxon>
        <taxon>Coleoptera</taxon>
        <taxon>Polyphaga</taxon>
        <taxon>Cucujiformia</taxon>
        <taxon>Nitidulidae</taxon>
        <taxon>Meligethinae</taxon>
        <taxon>Brassicogethes</taxon>
    </lineage>
</organism>
<dbReference type="OrthoDB" id="346839at2759"/>
<dbReference type="GO" id="GO:0006406">
    <property type="term" value="P:mRNA export from nucleus"/>
    <property type="evidence" value="ECO:0007669"/>
    <property type="project" value="TreeGrafter"/>
</dbReference>
<evidence type="ECO:0000313" key="5">
    <source>
        <dbReference type="Proteomes" id="UP001154078"/>
    </source>
</evidence>
<accession>A0A9P0B596</accession>
<keyword evidence="1 2" id="KW-0694">RNA-binding</keyword>
<protein>
    <recommendedName>
        <fullName evidence="3">RRM domain-containing protein</fullName>
    </recommendedName>
</protein>
<dbReference type="Gene3D" id="3.30.70.330">
    <property type="match status" value="1"/>
</dbReference>
<dbReference type="PROSITE" id="PS50102">
    <property type="entry name" value="RRM"/>
    <property type="match status" value="1"/>
</dbReference>
<dbReference type="GO" id="GO:0005634">
    <property type="term" value="C:nucleus"/>
    <property type="evidence" value="ECO:0007669"/>
    <property type="project" value="TreeGrafter"/>
</dbReference>
<dbReference type="InterPro" id="IPR012677">
    <property type="entry name" value="Nucleotide-bd_a/b_plait_sf"/>
</dbReference>
<sequence length="442" mass="49903">MKFKKGSKMVNKVQGNRNAKFRNGNKNRVVSNGIKKKVVGKPKVQDARQKIVQKKRTTVVDARDVLAKIAKTQDARSKLNKIREVRGGKTHTNNNVKVIGHNIVQKTDRNGKISLSTNKPKPKSEINMTIQKQLGIISGNRTSPKKVVFKRNAAVNTQRVNTQRVNTQRENIQRRNPVNLRKTIINQIDLAPLDARLERMERLYDRSLYKWQNPEVRTATQLINTLEPLRPRSKANILSNGWTEYIPKVVPRLAPAAYVDLDAMDEDEEMALVPPLRQTISLQGSSRVSDIYSRLDSHPSQPESHGIFSQAKTKVVVPVGHRIVVSNLQSTVTQDDIKELFEDIGQLLAARLVRPGVAEVIYKNLKDAQKAVDTYHNRQLDGQPMKCLLVNKRPLNHPTAPALAKADSQGMLAVRKVIQNPNPTNKLVPDLDTIHKVLFQRK</sequence>
<dbReference type="EMBL" id="OV121135">
    <property type="protein sequence ID" value="CAH0555211.1"/>
    <property type="molecule type" value="Genomic_DNA"/>
</dbReference>
<dbReference type="InterPro" id="IPR035979">
    <property type="entry name" value="RBD_domain_sf"/>
</dbReference>
<dbReference type="Pfam" id="PF00076">
    <property type="entry name" value="RRM_1"/>
    <property type="match status" value="1"/>
</dbReference>
<evidence type="ECO:0000256" key="2">
    <source>
        <dbReference type="PROSITE-ProRule" id="PRU00176"/>
    </source>
</evidence>
<proteinExistence type="predicted"/>
<dbReference type="GO" id="GO:0003729">
    <property type="term" value="F:mRNA binding"/>
    <property type="evidence" value="ECO:0007669"/>
    <property type="project" value="TreeGrafter"/>
</dbReference>